<evidence type="ECO:0000313" key="2">
    <source>
        <dbReference type="Proteomes" id="UP000194236"/>
    </source>
</evidence>
<proteinExistence type="predicted"/>
<name>A0A1Y3AXH3_EURMA</name>
<organism evidence="1 2">
    <name type="scientific">Euroglyphus maynei</name>
    <name type="common">Mayne's house dust mite</name>
    <dbReference type="NCBI Taxonomy" id="6958"/>
    <lineage>
        <taxon>Eukaryota</taxon>
        <taxon>Metazoa</taxon>
        <taxon>Ecdysozoa</taxon>
        <taxon>Arthropoda</taxon>
        <taxon>Chelicerata</taxon>
        <taxon>Arachnida</taxon>
        <taxon>Acari</taxon>
        <taxon>Acariformes</taxon>
        <taxon>Sarcoptiformes</taxon>
        <taxon>Astigmata</taxon>
        <taxon>Psoroptidia</taxon>
        <taxon>Analgoidea</taxon>
        <taxon>Pyroglyphidae</taxon>
        <taxon>Pyroglyphinae</taxon>
        <taxon>Euroglyphus</taxon>
    </lineage>
</organism>
<sequence>DLSLKRHEKDKDLNNKCDNDEKCFNFTDHSTESRDVSSPSALISSMHCCSPSSTGNSPSSWNPFMFEQPTRLLDNSLSCKQRATSHRKSVDIFDRLLEEEIQKFLHNPHGKESSEFDRKMKRFPNQSGDIIQLMTDSFKDDDDQSRMHFKFDFNKNLEPFYRTRFSPSSMNTIPRSRLNHRNQIRRHLEDAFKQNGFLVKLRKYTRYYLKSWHNHLPDEVNKLWKGFLPPAAPMPDSERPMFVAMNEQNRIE</sequence>
<dbReference type="AlphaFoldDB" id="A0A1Y3AXH3"/>
<protein>
    <submittedName>
        <fullName evidence="1">Uncharacterized protein</fullName>
    </submittedName>
</protein>
<feature type="non-terminal residue" evidence="1">
    <location>
        <position position="1"/>
    </location>
</feature>
<comment type="caution">
    <text evidence="1">The sequence shown here is derived from an EMBL/GenBank/DDBJ whole genome shotgun (WGS) entry which is preliminary data.</text>
</comment>
<reference evidence="1 2" key="1">
    <citation type="submission" date="2017-03" db="EMBL/GenBank/DDBJ databases">
        <title>Genome Survey of Euroglyphus maynei.</title>
        <authorList>
            <person name="Arlian L.G."/>
            <person name="Morgan M.S."/>
            <person name="Rider S.D."/>
        </authorList>
    </citation>
    <scope>NUCLEOTIDE SEQUENCE [LARGE SCALE GENOMIC DNA]</scope>
    <source>
        <strain evidence="1">Arlian Lab</strain>
        <tissue evidence="1">Whole body</tissue>
    </source>
</reference>
<keyword evidence="2" id="KW-1185">Reference proteome</keyword>
<dbReference type="EMBL" id="MUJZ01052698">
    <property type="protein sequence ID" value="OTF73202.1"/>
    <property type="molecule type" value="Genomic_DNA"/>
</dbReference>
<evidence type="ECO:0000313" key="1">
    <source>
        <dbReference type="EMBL" id="OTF73202.1"/>
    </source>
</evidence>
<accession>A0A1Y3AXH3</accession>
<dbReference type="Proteomes" id="UP000194236">
    <property type="component" value="Unassembled WGS sequence"/>
</dbReference>
<dbReference type="OrthoDB" id="6348149at2759"/>
<gene>
    <name evidence="1" type="ORF">BLA29_007097</name>
</gene>